<proteinExistence type="inferred from homology"/>
<comment type="pathway">
    <text evidence="1">Amino-acid biosynthesis; L-tryptophan biosynthesis; L-tryptophan from chorismate: step 3/5.</text>
</comment>
<dbReference type="NCBIfam" id="NF002298">
    <property type="entry name" value="PRK01222.1-4"/>
    <property type="match status" value="1"/>
</dbReference>
<evidence type="ECO:0000259" key="8">
    <source>
        <dbReference type="Pfam" id="PF00697"/>
    </source>
</evidence>
<dbReference type="PANTHER" id="PTHR42894">
    <property type="entry name" value="N-(5'-PHOSPHORIBOSYL)ANTHRANILATE ISOMERASE"/>
    <property type="match status" value="1"/>
</dbReference>
<sequence>MSVVVKFCGITTVEDAIHSVDFGCNAIGLNFYEHSRRLVSLKTAEAIVRSIGNSVKTVAVFVDPEVEEVMRVVKEVRVDYLQFHGDESAAFCEQFQVPFVKAISVTEGFDFDEFSDKYRRARALMLDSSAGVDRGGTGTTFDWALWPKGAKQQIILAGGLDETNVAQAIQQTNPWAVDVASGIEKDGGPAKDAQKMEAFMNEVLRVGG</sequence>
<keyword evidence="6" id="KW-0057">Aromatic amino acid biosynthesis</keyword>
<evidence type="ECO:0000256" key="4">
    <source>
        <dbReference type="ARBA" id="ARBA00022605"/>
    </source>
</evidence>
<dbReference type="PANTHER" id="PTHR42894:SF1">
    <property type="entry name" value="N-(5'-PHOSPHORIBOSYL)ANTHRANILATE ISOMERASE"/>
    <property type="match status" value="1"/>
</dbReference>
<name>A0A381PL93_9ZZZZ</name>
<dbReference type="HAMAP" id="MF_00135">
    <property type="entry name" value="PRAI"/>
    <property type="match status" value="1"/>
</dbReference>
<reference evidence="9" key="1">
    <citation type="submission" date="2018-05" db="EMBL/GenBank/DDBJ databases">
        <authorList>
            <person name="Lanie J.A."/>
            <person name="Ng W.-L."/>
            <person name="Kazmierczak K.M."/>
            <person name="Andrzejewski T.M."/>
            <person name="Davidsen T.M."/>
            <person name="Wayne K.J."/>
            <person name="Tettelin H."/>
            <person name="Glass J.I."/>
            <person name="Rusch D."/>
            <person name="Podicherti R."/>
            <person name="Tsui H.-C.T."/>
            <person name="Winkler M.E."/>
        </authorList>
    </citation>
    <scope>NUCLEOTIDE SEQUENCE</scope>
</reference>
<dbReference type="GO" id="GO:0004640">
    <property type="term" value="F:phosphoribosylanthranilate isomerase activity"/>
    <property type="evidence" value="ECO:0007669"/>
    <property type="project" value="UniProtKB-EC"/>
</dbReference>
<dbReference type="InterPro" id="IPR011060">
    <property type="entry name" value="RibuloseP-bd_barrel"/>
</dbReference>
<comment type="similarity">
    <text evidence="2">Belongs to the TrpF family.</text>
</comment>
<evidence type="ECO:0000256" key="1">
    <source>
        <dbReference type="ARBA" id="ARBA00004664"/>
    </source>
</evidence>
<dbReference type="InterPro" id="IPR044643">
    <property type="entry name" value="TrpF_fam"/>
</dbReference>
<dbReference type="EC" id="5.3.1.24" evidence="3"/>
<evidence type="ECO:0000256" key="6">
    <source>
        <dbReference type="ARBA" id="ARBA00023141"/>
    </source>
</evidence>
<organism evidence="9">
    <name type="scientific">marine metagenome</name>
    <dbReference type="NCBI Taxonomy" id="408172"/>
    <lineage>
        <taxon>unclassified sequences</taxon>
        <taxon>metagenomes</taxon>
        <taxon>ecological metagenomes</taxon>
    </lineage>
</organism>
<dbReference type="InterPro" id="IPR013785">
    <property type="entry name" value="Aldolase_TIM"/>
</dbReference>
<evidence type="ECO:0000256" key="7">
    <source>
        <dbReference type="ARBA" id="ARBA00023235"/>
    </source>
</evidence>
<dbReference type="EMBL" id="UINC01001009">
    <property type="protein sequence ID" value="SUZ67354.1"/>
    <property type="molecule type" value="Genomic_DNA"/>
</dbReference>
<dbReference type="Gene3D" id="3.20.20.70">
    <property type="entry name" value="Aldolase class I"/>
    <property type="match status" value="1"/>
</dbReference>
<gene>
    <name evidence="9" type="ORF">METZ01_LOCUS20208</name>
</gene>
<dbReference type="FunFam" id="3.20.20.70:FF:000075">
    <property type="entry name" value="Tryptophan biosynthesis protein TRP1"/>
    <property type="match status" value="1"/>
</dbReference>
<dbReference type="Pfam" id="PF00697">
    <property type="entry name" value="PRAI"/>
    <property type="match status" value="1"/>
</dbReference>
<dbReference type="UniPathway" id="UPA00035">
    <property type="reaction ID" value="UER00042"/>
</dbReference>
<dbReference type="CDD" id="cd00405">
    <property type="entry name" value="PRAI"/>
    <property type="match status" value="1"/>
</dbReference>
<feature type="domain" description="N-(5'phosphoribosyl) anthranilate isomerase (PRAI)" evidence="8">
    <location>
        <begin position="6"/>
        <end position="201"/>
    </location>
</feature>
<dbReference type="InterPro" id="IPR001240">
    <property type="entry name" value="PRAI_dom"/>
</dbReference>
<evidence type="ECO:0000256" key="5">
    <source>
        <dbReference type="ARBA" id="ARBA00022822"/>
    </source>
</evidence>
<evidence type="ECO:0000256" key="2">
    <source>
        <dbReference type="ARBA" id="ARBA00007571"/>
    </source>
</evidence>
<evidence type="ECO:0000313" key="9">
    <source>
        <dbReference type="EMBL" id="SUZ67354.1"/>
    </source>
</evidence>
<evidence type="ECO:0000256" key="3">
    <source>
        <dbReference type="ARBA" id="ARBA00012572"/>
    </source>
</evidence>
<dbReference type="GO" id="GO:0000162">
    <property type="term" value="P:L-tryptophan biosynthetic process"/>
    <property type="evidence" value="ECO:0007669"/>
    <property type="project" value="UniProtKB-UniPathway"/>
</dbReference>
<dbReference type="SUPFAM" id="SSF51366">
    <property type="entry name" value="Ribulose-phoshate binding barrel"/>
    <property type="match status" value="1"/>
</dbReference>
<protein>
    <recommendedName>
        <fullName evidence="3">phosphoribosylanthranilate isomerase</fullName>
        <ecNumber evidence="3">5.3.1.24</ecNumber>
    </recommendedName>
</protein>
<dbReference type="AlphaFoldDB" id="A0A381PL93"/>
<keyword evidence="7" id="KW-0413">Isomerase</keyword>
<keyword evidence="5" id="KW-0822">Tryptophan biosynthesis</keyword>
<accession>A0A381PL93</accession>
<keyword evidence="4" id="KW-0028">Amino-acid biosynthesis</keyword>